<accession>X1PIC5</accession>
<evidence type="ECO:0000259" key="1">
    <source>
        <dbReference type="PROSITE" id="PS51085"/>
    </source>
</evidence>
<gene>
    <name evidence="2" type="ORF">S06H3_30679</name>
</gene>
<dbReference type="EMBL" id="BARV01018092">
    <property type="protein sequence ID" value="GAI30624.1"/>
    <property type="molecule type" value="Genomic_DNA"/>
</dbReference>
<dbReference type="InterPro" id="IPR000283">
    <property type="entry name" value="NADH_UbQ_OxRdtase_75kDa_su_CS"/>
</dbReference>
<dbReference type="GO" id="GO:0042773">
    <property type="term" value="P:ATP synthesis coupled electron transport"/>
    <property type="evidence" value="ECO:0007669"/>
    <property type="project" value="InterPro"/>
</dbReference>
<dbReference type="GO" id="GO:0016020">
    <property type="term" value="C:membrane"/>
    <property type="evidence" value="ECO:0007669"/>
    <property type="project" value="InterPro"/>
</dbReference>
<dbReference type="Gene3D" id="3.10.20.740">
    <property type="match status" value="1"/>
</dbReference>
<comment type="caution">
    <text evidence="2">The sequence shown here is derived from an EMBL/GenBank/DDBJ whole genome shotgun (WGS) entry which is preliminary data.</text>
</comment>
<dbReference type="CDD" id="cd00207">
    <property type="entry name" value="fer2"/>
    <property type="match status" value="1"/>
</dbReference>
<evidence type="ECO:0000313" key="2">
    <source>
        <dbReference type="EMBL" id="GAI30624.1"/>
    </source>
</evidence>
<protein>
    <recommendedName>
        <fullName evidence="1">2Fe-2S ferredoxin-type domain-containing protein</fullName>
    </recommendedName>
</protein>
<dbReference type="AlphaFoldDB" id="X1PIC5"/>
<dbReference type="GO" id="GO:0008137">
    <property type="term" value="F:NADH dehydrogenase (ubiquinone) activity"/>
    <property type="evidence" value="ECO:0007669"/>
    <property type="project" value="InterPro"/>
</dbReference>
<proteinExistence type="predicted"/>
<dbReference type="Pfam" id="PF13510">
    <property type="entry name" value="Fer2_4"/>
    <property type="match status" value="1"/>
</dbReference>
<sequence length="110" mass="12004">MDEIRLNIDGQEVKSKPGMTVLEAALEAGIYIPSLCYDPDLEPHGGCRLCVVEIEGMPGLSTACTTPVADGMVIRTSTPEVNQVRRNTVELLMADHPIDCQRRGFFTVQA</sequence>
<dbReference type="InterPro" id="IPR001041">
    <property type="entry name" value="2Fe-2S_ferredoxin-type"/>
</dbReference>
<reference evidence="2" key="1">
    <citation type="journal article" date="2014" name="Front. Microbiol.">
        <title>High frequency of phylogenetically diverse reductive dehalogenase-homologous genes in deep subseafloor sedimentary metagenomes.</title>
        <authorList>
            <person name="Kawai M."/>
            <person name="Futagami T."/>
            <person name="Toyoda A."/>
            <person name="Takaki Y."/>
            <person name="Nishi S."/>
            <person name="Hori S."/>
            <person name="Arai W."/>
            <person name="Tsubouchi T."/>
            <person name="Morono Y."/>
            <person name="Uchiyama I."/>
            <person name="Ito T."/>
            <person name="Fujiyama A."/>
            <person name="Inagaki F."/>
            <person name="Takami H."/>
        </authorList>
    </citation>
    <scope>NUCLEOTIDE SEQUENCE</scope>
    <source>
        <strain evidence="2">Expedition CK06-06</strain>
    </source>
</reference>
<dbReference type="PROSITE" id="PS00641">
    <property type="entry name" value="COMPLEX1_75K_1"/>
    <property type="match status" value="1"/>
</dbReference>
<feature type="domain" description="2Fe-2S ferredoxin-type" evidence="1">
    <location>
        <begin position="2"/>
        <end position="80"/>
    </location>
</feature>
<dbReference type="InterPro" id="IPR036010">
    <property type="entry name" value="2Fe-2S_ferredoxin-like_sf"/>
</dbReference>
<name>X1PIC5_9ZZZZ</name>
<dbReference type="GO" id="GO:0051536">
    <property type="term" value="F:iron-sulfur cluster binding"/>
    <property type="evidence" value="ECO:0007669"/>
    <property type="project" value="InterPro"/>
</dbReference>
<dbReference type="PROSITE" id="PS51085">
    <property type="entry name" value="2FE2S_FER_2"/>
    <property type="match status" value="1"/>
</dbReference>
<dbReference type="SUPFAM" id="SSF54292">
    <property type="entry name" value="2Fe-2S ferredoxin-like"/>
    <property type="match status" value="1"/>
</dbReference>
<organism evidence="2">
    <name type="scientific">marine sediment metagenome</name>
    <dbReference type="NCBI Taxonomy" id="412755"/>
    <lineage>
        <taxon>unclassified sequences</taxon>
        <taxon>metagenomes</taxon>
        <taxon>ecological metagenomes</taxon>
    </lineage>
</organism>